<keyword evidence="3" id="KW-1185">Reference proteome</keyword>
<dbReference type="PROSITE" id="PS50271">
    <property type="entry name" value="ZF_UBP"/>
    <property type="match status" value="1"/>
</dbReference>
<dbReference type="Proteomes" id="UP001221150">
    <property type="component" value="Unassembled WGS sequence"/>
</dbReference>
<dbReference type="Pfam" id="PF02148">
    <property type="entry name" value="zf-UBP"/>
    <property type="match status" value="1"/>
</dbReference>
<accession>A0ABT6A3F6</accession>
<feature type="domain" description="UBP-type" evidence="1">
    <location>
        <begin position="16"/>
        <end position="109"/>
    </location>
</feature>
<dbReference type="RefSeq" id="WP_276108719.1">
    <property type="nucleotide sequence ID" value="NZ_JARJBB010000004.1"/>
</dbReference>
<gene>
    <name evidence="2" type="ORF">P3H78_11165</name>
</gene>
<dbReference type="InterPro" id="IPR001607">
    <property type="entry name" value="Znf_UBP"/>
</dbReference>
<protein>
    <submittedName>
        <fullName evidence="2">UBP-type zinc finger domain-containing protein</fullName>
    </submittedName>
</protein>
<evidence type="ECO:0000259" key="1">
    <source>
        <dbReference type="PROSITE" id="PS50271"/>
    </source>
</evidence>
<dbReference type="EMBL" id="JARJBB010000004">
    <property type="protein sequence ID" value="MDF3299186.1"/>
    <property type="molecule type" value="Genomic_DNA"/>
</dbReference>
<sequence length="109" mass="11685">MAVWTVRVDGGRPEGRACAHLDGPAARRPRAPRCAQCRARGRTPVHLRQCLTCGHVGCCDSSGGAHATAHFAATGHPVARSVEPGEAWAWCYVDEVFLDRARRPGARTA</sequence>
<proteinExistence type="predicted"/>
<dbReference type="Gene3D" id="3.30.40.10">
    <property type="entry name" value="Zinc/RING finger domain, C3HC4 (zinc finger)"/>
    <property type="match status" value="1"/>
</dbReference>
<evidence type="ECO:0000313" key="2">
    <source>
        <dbReference type="EMBL" id="MDF3299186.1"/>
    </source>
</evidence>
<name>A0ABT6A3F6_9ACTN</name>
<dbReference type="InterPro" id="IPR013083">
    <property type="entry name" value="Znf_RING/FYVE/PHD"/>
</dbReference>
<dbReference type="SUPFAM" id="SSF57850">
    <property type="entry name" value="RING/U-box"/>
    <property type="match status" value="1"/>
</dbReference>
<organism evidence="2 3">
    <name type="scientific">Streptomyces tropicalis</name>
    <dbReference type="NCBI Taxonomy" id="3034234"/>
    <lineage>
        <taxon>Bacteria</taxon>
        <taxon>Bacillati</taxon>
        <taxon>Actinomycetota</taxon>
        <taxon>Actinomycetes</taxon>
        <taxon>Kitasatosporales</taxon>
        <taxon>Streptomycetaceae</taxon>
        <taxon>Streptomyces</taxon>
    </lineage>
</organism>
<evidence type="ECO:0000313" key="3">
    <source>
        <dbReference type="Proteomes" id="UP001221150"/>
    </source>
</evidence>
<comment type="caution">
    <text evidence="2">The sequence shown here is derived from an EMBL/GenBank/DDBJ whole genome shotgun (WGS) entry which is preliminary data.</text>
</comment>
<reference evidence="2 3" key="1">
    <citation type="submission" date="2023-03" db="EMBL/GenBank/DDBJ databases">
        <title>Draft genome sequence of Streptomyces sp. K1PA1 isolated from peat swamp forest in Thailand.</title>
        <authorList>
            <person name="Klaysubun C."/>
            <person name="Duangmal K."/>
        </authorList>
    </citation>
    <scope>NUCLEOTIDE SEQUENCE [LARGE SCALE GENOMIC DNA]</scope>
    <source>
        <strain evidence="2 3">K1PA1</strain>
    </source>
</reference>